<evidence type="ECO:0000313" key="7">
    <source>
        <dbReference type="EMBL" id="PIK60443.1"/>
    </source>
</evidence>
<feature type="region of interest" description="Disordered" evidence="6">
    <location>
        <begin position="57"/>
        <end position="76"/>
    </location>
</feature>
<comment type="caution">
    <text evidence="7">The sequence shown here is derived from an EMBL/GenBank/DDBJ whole genome shotgun (WGS) entry which is preliminary data.</text>
</comment>
<evidence type="ECO:0000256" key="3">
    <source>
        <dbReference type="ARBA" id="ARBA00022490"/>
    </source>
</evidence>
<dbReference type="OrthoDB" id="5585685at2759"/>
<protein>
    <submittedName>
        <fullName evidence="7">Putative synembryn-A</fullName>
    </submittedName>
</protein>
<dbReference type="AlphaFoldDB" id="A0A2G8LJL2"/>
<dbReference type="GO" id="GO:0005085">
    <property type="term" value="F:guanyl-nucleotide exchange factor activity"/>
    <property type="evidence" value="ECO:0007669"/>
    <property type="project" value="UniProtKB-KW"/>
</dbReference>
<dbReference type="GO" id="GO:0007186">
    <property type="term" value="P:G protein-coupled receptor signaling pathway"/>
    <property type="evidence" value="ECO:0007669"/>
    <property type="project" value="TreeGrafter"/>
</dbReference>
<dbReference type="Proteomes" id="UP000230750">
    <property type="component" value="Unassembled WGS sequence"/>
</dbReference>
<gene>
    <name evidence="7" type="ORF">BSL78_02624</name>
</gene>
<comment type="subcellular location">
    <subcellularLocation>
        <location evidence="1">Cytoplasm</location>
        <location evidence="1">Cell cortex</location>
    </subcellularLocation>
</comment>
<keyword evidence="4" id="KW-0344">Guanine-nucleotide releasing factor</keyword>
<dbReference type="InterPro" id="IPR019318">
    <property type="entry name" value="Gua_nucleotide_exch_fac_Ric8"/>
</dbReference>
<evidence type="ECO:0000256" key="5">
    <source>
        <dbReference type="ARBA" id="ARBA00023186"/>
    </source>
</evidence>
<evidence type="ECO:0000313" key="8">
    <source>
        <dbReference type="Proteomes" id="UP000230750"/>
    </source>
</evidence>
<keyword evidence="5" id="KW-0143">Chaperone</keyword>
<dbReference type="STRING" id="307972.A0A2G8LJL2"/>
<evidence type="ECO:0000256" key="6">
    <source>
        <dbReference type="SAM" id="MobiDB-lite"/>
    </source>
</evidence>
<reference evidence="7 8" key="1">
    <citation type="journal article" date="2017" name="PLoS Biol.">
        <title>The sea cucumber genome provides insights into morphological evolution and visceral regeneration.</title>
        <authorList>
            <person name="Zhang X."/>
            <person name="Sun L."/>
            <person name="Yuan J."/>
            <person name="Sun Y."/>
            <person name="Gao Y."/>
            <person name="Zhang L."/>
            <person name="Li S."/>
            <person name="Dai H."/>
            <person name="Hamel J.F."/>
            <person name="Liu C."/>
            <person name="Yu Y."/>
            <person name="Liu S."/>
            <person name="Lin W."/>
            <person name="Guo K."/>
            <person name="Jin S."/>
            <person name="Xu P."/>
            <person name="Storey K.B."/>
            <person name="Huan P."/>
            <person name="Zhang T."/>
            <person name="Zhou Y."/>
            <person name="Zhang J."/>
            <person name="Lin C."/>
            <person name="Li X."/>
            <person name="Xing L."/>
            <person name="Huo D."/>
            <person name="Sun M."/>
            <person name="Wang L."/>
            <person name="Mercier A."/>
            <person name="Li F."/>
            <person name="Yang H."/>
            <person name="Xiang J."/>
        </authorList>
    </citation>
    <scope>NUCLEOTIDE SEQUENCE [LARGE SCALE GENOMIC DNA]</scope>
    <source>
        <strain evidence="7">Shaxun</strain>
        <tissue evidence="7">Muscle</tissue>
    </source>
</reference>
<evidence type="ECO:0000256" key="1">
    <source>
        <dbReference type="ARBA" id="ARBA00004544"/>
    </source>
</evidence>
<dbReference type="Pfam" id="PF10165">
    <property type="entry name" value="Ric8"/>
    <property type="match status" value="1"/>
</dbReference>
<comment type="similarity">
    <text evidence="2">Belongs to the synembryn family.</text>
</comment>
<accession>A0A2G8LJL2</accession>
<dbReference type="InterPro" id="IPR008376">
    <property type="entry name" value="Chaperone_Ric-8_A/B"/>
</dbReference>
<keyword evidence="8" id="KW-1185">Reference proteome</keyword>
<name>A0A2G8LJL2_STIJA</name>
<evidence type="ECO:0000256" key="4">
    <source>
        <dbReference type="ARBA" id="ARBA00022658"/>
    </source>
</evidence>
<keyword evidence="3" id="KW-0963">Cytoplasm</keyword>
<dbReference type="EMBL" id="MRZV01000056">
    <property type="protein sequence ID" value="PIK60443.1"/>
    <property type="molecule type" value="Genomic_DNA"/>
</dbReference>
<dbReference type="GO" id="GO:0001965">
    <property type="term" value="F:G-protein alpha-subunit binding"/>
    <property type="evidence" value="ECO:0007669"/>
    <property type="project" value="TreeGrafter"/>
</dbReference>
<organism evidence="7 8">
    <name type="scientific">Stichopus japonicus</name>
    <name type="common">Sea cucumber</name>
    <dbReference type="NCBI Taxonomy" id="307972"/>
    <lineage>
        <taxon>Eukaryota</taxon>
        <taxon>Metazoa</taxon>
        <taxon>Echinodermata</taxon>
        <taxon>Eleutherozoa</taxon>
        <taxon>Echinozoa</taxon>
        <taxon>Holothuroidea</taxon>
        <taxon>Aspidochirotacea</taxon>
        <taxon>Aspidochirotida</taxon>
        <taxon>Stichopodidae</taxon>
        <taxon>Apostichopus</taxon>
    </lineage>
</organism>
<dbReference type="PANTHER" id="PTHR12425:SF5">
    <property type="entry name" value="SYNEMBRYN"/>
    <property type="match status" value="1"/>
</dbReference>
<proteinExistence type="inferred from homology"/>
<dbReference type="PRINTS" id="PR01802">
    <property type="entry name" value="SYNEMBRYN"/>
</dbReference>
<dbReference type="PANTHER" id="PTHR12425">
    <property type="entry name" value="SYNEMBRYN"/>
    <property type="match status" value="1"/>
</dbReference>
<sequence length="134" mass="15270">MCKIERLIKYTGYGNAAGMLARRGLLLGGRGSEDYSSDEDSDTEEYQQIRDQINPVTGRVEPERPDPMAGMSEEQKEIQAHELASMITRMSREGVIQPMAVGEDGNLIPLEERLLRQSWKHHHPQIPKTEFHRP</sequence>
<dbReference type="GO" id="GO:0005938">
    <property type="term" value="C:cell cortex"/>
    <property type="evidence" value="ECO:0007669"/>
    <property type="project" value="UniProtKB-SubCell"/>
</dbReference>
<evidence type="ECO:0000256" key="2">
    <source>
        <dbReference type="ARBA" id="ARBA00009049"/>
    </source>
</evidence>